<protein>
    <submittedName>
        <fullName evidence="2">Uncharacterized protein</fullName>
    </submittedName>
</protein>
<keyword evidence="3" id="KW-1185">Reference proteome</keyword>
<feature type="compositionally biased region" description="Basic residues" evidence="1">
    <location>
        <begin position="203"/>
        <end position="213"/>
    </location>
</feature>
<feature type="region of interest" description="Disordered" evidence="1">
    <location>
        <begin position="87"/>
        <end position="119"/>
    </location>
</feature>
<proteinExistence type="predicted"/>
<name>A0A8J6LDT9_TENMO</name>
<feature type="compositionally biased region" description="Basic and acidic residues" evidence="1">
    <location>
        <begin position="157"/>
        <end position="190"/>
    </location>
</feature>
<reference evidence="2" key="2">
    <citation type="submission" date="2021-08" db="EMBL/GenBank/DDBJ databases">
        <authorList>
            <person name="Eriksson T."/>
        </authorList>
    </citation>
    <scope>NUCLEOTIDE SEQUENCE</scope>
    <source>
        <strain evidence="2">Stoneville</strain>
        <tissue evidence="2">Whole head</tissue>
    </source>
</reference>
<evidence type="ECO:0000313" key="3">
    <source>
        <dbReference type="Proteomes" id="UP000719412"/>
    </source>
</evidence>
<sequence>MEGLARYGDARSLGVVKDGSFTAGVMLMTNISPITYAHDLNFWEGTAANESTNAAALLSVTAEDSFGEFSIQLIIMAQVRKREMSVKTQGGVRKREMSVRTQGGVRKREMSVRTQGGVRKREMSVITQGVVRAKRRKKKGRAAGGIITGVKLGIKEKRQKEKGEEEGCMERNQRDEDNKKKCPRNNERKQGRMFAHGRGLQLKNRRKRSKKLGRREEERGDGKRKSKDKVENAERKRLMEWIEENGREQTRGRRRGMDLYNTNGRTAPIVNRPIGVHRKLCPNATERQPSIVAKGLARHFALGRSRVLIPGPPDLVWIFFRGFPTPSHRGMSIGLISHIRRMPGQYSPLKTYHSAPILTVPSVRLKRLWNASAAIGGNERPSFNKKTTLLLQPSCPG</sequence>
<dbReference type="EMBL" id="JABDTM020021396">
    <property type="protein sequence ID" value="KAH0816532.1"/>
    <property type="molecule type" value="Genomic_DNA"/>
</dbReference>
<evidence type="ECO:0000313" key="2">
    <source>
        <dbReference type="EMBL" id="KAH0816532.1"/>
    </source>
</evidence>
<reference evidence="2" key="1">
    <citation type="journal article" date="2020" name="J Insects Food Feed">
        <title>The yellow mealworm (Tenebrio molitor) genome: a resource for the emerging insects as food and feed industry.</title>
        <authorList>
            <person name="Eriksson T."/>
            <person name="Andere A."/>
            <person name="Kelstrup H."/>
            <person name="Emery V."/>
            <person name="Picard C."/>
        </authorList>
    </citation>
    <scope>NUCLEOTIDE SEQUENCE</scope>
    <source>
        <strain evidence="2">Stoneville</strain>
        <tissue evidence="2">Whole head</tissue>
    </source>
</reference>
<comment type="caution">
    <text evidence="2">The sequence shown here is derived from an EMBL/GenBank/DDBJ whole genome shotgun (WGS) entry which is preliminary data.</text>
</comment>
<evidence type="ECO:0000256" key="1">
    <source>
        <dbReference type="SAM" id="MobiDB-lite"/>
    </source>
</evidence>
<organism evidence="2 3">
    <name type="scientific">Tenebrio molitor</name>
    <name type="common">Yellow mealworm beetle</name>
    <dbReference type="NCBI Taxonomy" id="7067"/>
    <lineage>
        <taxon>Eukaryota</taxon>
        <taxon>Metazoa</taxon>
        <taxon>Ecdysozoa</taxon>
        <taxon>Arthropoda</taxon>
        <taxon>Hexapoda</taxon>
        <taxon>Insecta</taxon>
        <taxon>Pterygota</taxon>
        <taxon>Neoptera</taxon>
        <taxon>Endopterygota</taxon>
        <taxon>Coleoptera</taxon>
        <taxon>Polyphaga</taxon>
        <taxon>Cucujiformia</taxon>
        <taxon>Tenebrionidae</taxon>
        <taxon>Tenebrio</taxon>
    </lineage>
</organism>
<feature type="region of interest" description="Disordered" evidence="1">
    <location>
        <begin position="157"/>
        <end position="232"/>
    </location>
</feature>
<accession>A0A8J6LDT9</accession>
<feature type="compositionally biased region" description="Basic and acidic residues" evidence="1">
    <location>
        <begin position="214"/>
        <end position="232"/>
    </location>
</feature>
<dbReference type="AlphaFoldDB" id="A0A8J6LDT9"/>
<gene>
    <name evidence="2" type="ORF">GEV33_006258</name>
</gene>
<dbReference type="Proteomes" id="UP000719412">
    <property type="component" value="Unassembled WGS sequence"/>
</dbReference>